<proteinExistence type="inferred from homology"/>
<dbReference type="SUPFAM" id="SSF52833">
    <property type="entry name" value="Thioredoxin-like"/>
    <property type="match status" value="1"/>
</dbReference>
<sequence length="220" mass="23877">MPSFRLGLNRRALLAFNAAAFAAALTVAPAFAAQDEGPMKVPMDQLMAPQALPDLWLGDPKAPVTIVEYASLTCSHCAHFTIRTLPKLKTDYIDKGKVRYTLREFPLDPLAAAAAMLARCSGDKREAVVELLFQTQSSWAFGKNPLEALTSTLKQTGMGQSAFEACLNDDALFKKIDAERTSAQTKFNITATPTFFINGAKHAGDIPPDELDALLAPYLK</sequence>
<name>A0A6N8DT88_RHOAC</name>
<comment type="similarity">
    <text evidence="2">Belongs to the thioredoxin family. DsbA subfamily.</text>
</comment>
<dbReference type="AlphaFoldDB" id="A0A6N8DT88"/>
<evidence type="ECO:0000256" key="2">
    <source>
        <dbReference type="ARBA" id="ARBA00005791"/>
    </source>
</evidence>
<dbReference type="PANTHER" id="PTHR13887:SF56">
    <property type="entry name" value="THIOREDOXIN-LIKE REDUCTASE RV2466C"/>
    <property type="match status" value="1"/>
</dbReference>
<gene>
    <name evidence="5" type="ORF">GJ654_13770</name>
</gene>
<dbReference type="Proteomes" id="UP000439113">
    <property type="component" value="Unassembled WGS sequence"/>
</dbReference>
<accession>A0A6N8DT88</accession>
<feature type="chain" id="PRO_5026795764" evidence="3">
    <location>
        <begin position="33"/>
        <end position="220"/>
    </location>
</feature>
<dbReference type="Gene3D" id="1.10.40.80">
    <property type="match status" value="1"/>
</dbReference>
<dbReference type="Pfam" id="PF13462">
    <property type="entry name" value="Thioredoxin_4"/>
    <property type="match status" value="1"/>
</dbReference>
<feature type="domain" description="Thioredoxin" evidence="4">
    <location>
        <begin position="22"/>
        <end position="220"/>
    </location>
</feature>
<evidence type="ECO:0000256" key="3">
    <source>
        <dbReference type="SAM" id="SignalP"/>
    </source>
</evidence>
<dbReference type="EMBL" id="WNKS01000013">
    <property type="protein sequence ID" value="MTV32054.1"/>
    <property type="molecule type" value="Genomic_DNA"/>
</dbReference>
<evidence type="ECO:0000313" key="5">
    <source>
        <dbReference type="EMBL" id="MTV32054.1"/>
    </source>
</evidence>
<dbReference type="PROSITE" id="PS51352">
    <property type="entry name" value="THIOREDOXIN_2"/>
    <property type="match status" value="1"/>
</dbReference>
<dbReference type="PANTHER" id="PTHR13887">
    <property type="entry name" value="GLUTATHIONE S-TRANSFERASE KAPPA"/>
    <property type="match status" value="1"/>
</dbReference>
<organism evidence="5 6">
    <name type="scientific">Rhodoblastus acidophilus</name>
    <name type="common">Rhodopseudomonas acidophila</name>
    <dbReference type="NCBI Taxonomy" id="1074"/>
    <lineage>
        <taxon>Bacteria</taxon>
        <taxon>Pseudomonadati</taxon>
        <taxon>Pseudomonadota</taxon>
        <taxon>Alphaproteobacteria</taxon>
        <taxon>Hyphomicrobiales</taxon>
        <taxon>Rhodoblastaceae</taxon>
        <taxon>Rhodoblastus</taxon>
    </lineage>
</organism>
<evidence type="ECO:0000256" key="1">
    <source>
        <dbReference type="ARBA" id="ARBA00003565"/>
    </source>
</evidence>
<dbReference type="OrthoDB" id="8478320at2"/>
<comment type="caution">
    <text evidence="5">The sequence shown here is derived from an EMBL/GenBank/DDBJ whole genome shotgun (WGS) entry which is preliminary data.</text>
</comment>
<dbReference type="InterPro" id="IPR036249">
    <property type="entry name" value="Thioredoxin-like_sf"/>
</dbReference>
<comment type="function">
    <text evidence="1">May be required for disulfide bond formation in some proteins.</text>
</comment>
<dbReference type="Gene3D" id="3.40.30.10">
    <property type="entry name" value="Glutaredoxin"/>
    <property type="match status" value="1"/>
</dbReference>
<dbReference type="InterPro" id="IPR006311">
    <property type="entry name" value="TAT_signal"/>
</dbReference>
<reference evidence="5 6" key="1">
    <citation type="submission" date="2019-11" db="EMBL/GenBank/DDBJ databases">
        <title>Whole-genome sequence of a Rhodoblastus acidophilus DSM 142.</title>
        <authorList>
            <person name="Kyndt J.A."/>
            <person name="Meyer T.E."/>
        </authorList>
    </citation>
    <scope>NUCLEOTIDE SEQUENCE [LARGE SCALE GENOMIC DNA]</scope>
    <source>
        <strain evidence="5 6">DSM 142</strain>
    </source>
</reference>
<evidence type="ECO:0000313" key="6">
    <source>
        <dbReference type="Proteomes" id="UP000439113"/>
    </source>
</evidence>
<dbReference type="InterPro" id="IPR013766">
    <property type="entry name" value="Thioredoxin_domain"/>
</dbReference>
<keyword evidence="3" id="KW-0732">Signal</keyword>
<protein>
    <submittedName>
        <fullName evidence="5">Thioredoxin domain-containing protein</fullName>
    </submittedName>
</protein>
<evidence type="ECO:0000259" key="4">
    <source>
        <dbReference type="PROSITE" id="PS51352"/>
    </source>
</evidence>
<dbReference type="PROSITE" id="PS51318">
    <property type="entry name" value="TAT"/>
    <property type="match status" value="1"/>
</dbReference>
<dbReference type="InterPro" id="IPR012336">
    <property type="entry name" value="Thioredoxin-like_fold"/>
</dbReference>
<dbReference type="RefSeq" id="WP_155446751.1">
    <property type="nucleotide sequence ID" value="NZ_JAOQNR010000014.1"/>
</dbReference>
<feature type="signal peptide" evidence="3">
    <location>
        <begin position="1"/>
        <end position="32"/>
    </location>
</feature>